<gene>
    <name evidence="1" type="ORF">SAMN05444920_106261</name>
</gene>
<keyword evidence="2" id="KW-1185">Reference proteome</keyword>
<dbReference type="AlphaFoldDB" id="A0A1H6DVD8"/>
<dbReference type="EMBL" id="FNVT01000006">
    <property type="protein sequence ID" value="SEG88545.1"/>
    <property type="molecule type" value="Genomic_DNA"/>
</dbReference>
<evidence type="ECO:0000313" key="1">
    <source>
        <dbReference type="EMBL" id="SEG88545.1"/>
    </source>
</evidence>
<evidence type="ECO:0000313" key="2">
    <source>
        <dbReference type="Proteomes" id="UP000236732"/>
    </source>
</evidence>
<name>A0A1H6DVD8_9ACTN</name>
<dbReference type="Proteomes" id="UP000236732">
    <property type="component" value="Unassembled WGS sequence"/>
</dbReference>
<reference evidence="1 2" key="1">
    <citation type="submission" date="2016-10" db="EMBL/GenBank/DDBJ databases">
        <authorList>
            <person name="de Groot N.N."/>
        </authorList>
    </citation>
    <scope>NUCLEOTIDE SEQUENCE [LARGE SCALE GENOMIC DNA]</scope>
    <source>
        <strain evidence="1 2">CGMCC 4.7037</strain>
    </source>
</reference>
<accession>A0A1H6DVD8</accession>
<sequence length="488" mass="53507">MHEIHQYDIGYEVATLPIVSLPALLDDAVVKERMGRSGLTQFSLRSVGDLSDQEALALKWLLAEYAVHGRGNKTFNQILPLGRAARGPVTLSYEGTKGTATLLGRELPLGGAPLVADDETLKRHLMRDYSFSAITGDWSQEELTKVYYALRHVKAADRPALHGLELARVGQLAADTQGGHRLALFSHVPDPIVGSPGRIRVADPTFEQDKVAFYGQSGTVIHPASAQILLHEVGHAVESLMPRSDARRNAGLAAESVGAGPYAANQTVPQEVIARALDLRYTELTEMNALLKLAFETVTALQKGSTDAATKRAACEAAGGKLRRLAQASQLDEARRLRDELQADYTALTSLYGDAIKVGNQGATASKEQFAHIVEEAGKLGDACWREFTQELVRWSEIRLLEVAWRSGHARLEPRRTGREQRFVAYVNTNGIRHDLTPYTTAYFQTSQAGGELYAEAFSLWLVHPEGLAEHSPALRAYFDDGQYRQDA</sequence>
<organism evidence="1 2">
    <name type="scientific">Nonomuraea solani</name>
    <dbReference type="NCBI Taxonomy" id="1144553"/>
    <lineage>
        <taxon>Bacteria</taxon>
        <taxon>Bacillati</taxon>
        <taxon>Actinomycetota</taxon>
        <taxon>Actinomycetes</taxon>
        <taxon>Streptosporangiales</taxon>
        <taxon>Streptosporangiaceae</taxon>
        <taxon>Nonomuraea</taxon>
    </lineage>
</organism>
<dbReference type="RefSeq" id="WP_103958182.1">
    <property type="nucleotide sequence ID" value="NZ_FNVT01000006.1"/>
</dbReference>
<proteinExistence type="predicted"/>
<dbReference type="OrthoDB" id="3545930at2"/>
<protein>
    <submittedName>
        <fullName evidence="1">Uncharacterized protein</fullName>
    </submittedName>
</protein>